<name>T1IDZ7_RHOPR</name>
<evidence type="ECO:0000313" key="1">
    <source>
        <dbReference type="EnsemblMetazoa" id="RPRC014517-PA"/>
    </source>
</evidence>
<accession>T1IDZ7</accession>
<dbReference type="EMBL" id="ACPB03019350">
    <property type="status" value="NOT_ANNOTATED_CDS"/>
    <property type="molecule type" value="Genomic_DNA"/>
</dbReference>
<proteinExistence type="predicted"/>
<reference evidence="1" key="1">
    <citation type="submission" date="2015-05" db="UniProtKB">
        <authorList>
            <consortium name="EnsemblMetazoa"/>
        </authorList>
    </citation>
    <scope>IDENTIFICATION</scope>
</reference>
<dbReference type="EnsemblMetazoa" id="RPRC014517-RA">
    <property type="protein sequence ID" value="RPRC014517-PA"/>
    <property type="gene ID" value="RPRC014517"/>
</dbReference>
<dbReference type="InParanoid" id="T1IDZ7"/>
<dbReference type="Proteomes" id="UP000015103">
    <property type="component" value="Unassembled WGS sequence"/>
</dbReference>
<sequence length="108" mass="12234">MGTKSGIWLLGKVPSDEFLGARLPSEEQVLLVLSMLDEDTPVQGFLEEQRVTMVNYIQNVLKDGSHPREDYKELLNLPLLYLGGWDENNFTFRIPGALHQALQFAQMA</sequence>
<evidence type="ECO:0000313" key="2">
    <source>
        <dbReference type="Proteomes" id="UP000015103"/>
    </source>
</evidence>
<dbReference type="VEuPathDB" id="VectorBase:RPRC014517"/>
<protein>
    <submittedName>
        <fullName evidence="1">Uncharacterized protein</fullName>
    </submittedName>
</protein>
<dbReference type="HOGENOM" id="CLU_2200170_0_0_1"/>
<keyword evidence="2" id="KW-1185">Reference proteome</keyword>
<dbReference type="AlphaFoldDB" id="T1IDZ7"/>
<organism evidence="1 2">
    <name type="scientific">Rhodnius prolixus</name>
    <name type="common">Triatomid bug</name>
    <dbReference type="NCBI Taxonomy" id="13249"/>
    <lineage>
        <taxon>Eukaryota</taxon>
        <taxon>Metazoa</taxon>
        <taxon>Ecdysozoa</taxon>
        <taxon>Arthropoda</taxon>
        <taxon>Hexapoda</taxon>
        <taxon>Insecta</taxon>
        <taxon>Pterygota</taxon>
        <taxon>Neoptera</taxon>
        <taxon>Paraneoptera</taxon>
        <taxon>Hemiptera</taxon>
        <taxon>Heteroptera</taxon>
        <taxon>Panheteroptera</taxon>
        <taxon>Cimicomorpha</taxon>
        <taxon>Reduviidae</taxon>
        <taxon>Triatominae</taxon>
        <taxon>Rhodnius</taxon>
    </lineage>
</organism>